<dbReference type="KEGG" id="sazo:D1868_02925"/>
<dbReference type="RefSeq" id="WP_156005389.1">
    <property type="nucleotide sequence ID" value="NZ_CP045483.1"/>
</dbReference>
<accession>A0A650CMG8</accession>
<dbReference type="AlphaFoldDB" id="A0A650CMG8"/>
<dbReference type="InterPro" id="IPR011009">
    <property type="entry name" value="Kinase-like_dom_sf"/>
</dbReference>
<reference evidence="1 2" key="1">
    <citation type="submission" date="2019-10" db="EMBL/GenBank/DDBJ databases">
        <title>Genome Sequences from Six Type Strain Members of the Archaeal Family Sulfolobaceae: Acidianus ambivalens, Acidianus infernus, Metallosphaera prunae, Stygiolobus azoricus, Sulfolobus metallicus, and Sulfurisphaera ohwakuensis.</title>
        <authorList>
            <person name="Counts J.A."/>
            <person name="Kelly R.M."/>
        </authorList>
    </citation>
    <scope>NUCLEOTIDE SEQUENCE [LARGE SCALE GENOMIC DNA]</scope>
    <source>
        <strain evidence="1 2">FC6</strain>
    </source>
</reference>
<organism evidence="1 2">
    <name type="scientific">Stygiolobus azoricus</name>
    <dbReference type="NCBI Taxonomy" id="41675"/>
    <lineage>
        <taxon>Archaea</taxon>
        <taxon>Thermoproteota</taxon>
        <taxon>Thermoprotei</taxon>
        <taxon>Sulfolobales</taxon>
        <taxon>Sulfolobaceae</taxon>
        <taxon>Stygiolobus</taxon>
    </lineage>
</organism>
<name>A0A650CMG8_9CREN</name>
<dbReference type="Gene3D" id="1.10.510.10">
    <property type="entry name" value="Transferase(Phosphotransferase) domain 1"/>
    <property type="match status" value="1"/>
</dbReference>
<evidence type="ECO:0000313" key="1">
    <source>
        <dbReference type="EMBL" id="QGR19036.1"/>
    </source>
</evidence>
<sequence length="222" mass="26181">MRLEDFFKDIYVQTKIVTVDNQKLVIKCYSSSTSFKWYLISPSFRNYPYSSDPEERMNRELNFFTYRWREIITPEVIDFDMEQICLYREFLEGEEIRNLDHFEKLGKALRHIHNEGFVMGDTKLENFITVQGKIAVIDAEQAIISTDISLRSWDLLVISFSTAYTFIKEPLTFGKAIETLFSNYELSKEQAEELLGIKAIGLISLIPFLHFSMFRKVVEKYL</sequence>
<dbReference type="SUPFAM" id="SSF56112">
    <property type="entry name" value="Protein kinase-like (PK-like)"/>
    <property type="match status" value="1"/>
</dbReference>
<keyword evidence="2" id="KW-1185">Reference proteome</keyword>
<protein>
    <recommendedName>
        <fullName evidence="3">Serine/threonine protein kinase</fullName>
    </recommendedName>
</protein>
<proteinExistence type="predicted"/>
<dbReference type="EMBL" id="CP045483">
    <property type="protein sequence ID" value="QGR19036.1"/>
    <property type="molecule type" value="Genomic_DNA"/>
</dbReference>
<evidence type="ECO:0008006" key="3">
    <source>
        <dbReference type="Google" id="ProtNLM"/>
    </source>
</evidence>
<evidence type="ECO:0000313" key="2">
    <source>
        <dbReference type="Proteomes" id="UP000423396"/>
    </source>
</evidence>
<dbReference type="Proteomes" id="UP000423396">
    <property type="component" value="Chromosome"/>
</dbReference>
<dbReference type="OrthoDB" id="35902at2157"/>
<gene>
    <name evidence="1" type="ORF">D1868_02925</name>
</gene>
<dbReference type="GeneID" id="42797991"/>